<dbReference type="EMBL" id="JABTTQ020000003">
    <property type="protein sequence ID" value="KAK6161504.1"/>
    <property type="molecule type" value="Genomic_DNA"/>
</dbReference>
<dbReference type="InterPro" id="IPR036396">
    <property type="entry name" value="Cyt_P450_sf"/>
</dbReference>
<keyword evidence="4 12" id="KW-0349">Heme</keyword>
<evidence type="ECO:0000256" key="5">
    <source>
        <dbReference type="ARBA" id="ARBA00022692"/>
    </source>
</evidence>
<dbReference type="InterPro" id="IPR002403">
    <property type="entry name" value="Cyt_P450_E_grp-IV"/>
</dbReference>
<comment type="cofactor">
    <cofactor evidence="1">
        <name>heme</name>
        <dbReference type="ChEBI" id="CHEBI:30413"/>
    </cofactor>
</comment>
<keyword evidence="7" id="KW-1133">Transmembrane helix</keyword>
<keyword evidence="6 12" id="KW-0479">Metal-binding</keyword>
<dbReference type="Proteomes" id="UP001318860">
    <property type="component" value="Unassembled WGS sequence"/>
</dbReference>
<evidence type="ECO:0000256" key="10">
    <source>
        <dbReference type="ARBA" id="ARBA00023033"/>
    </source>
</evidence>
<organism evidence="13 14">
    <name type="scientific">Rehmannia glutinosa</name>
    <name type="common">Chinese foxglove</name>
    <dbReference type="NCBI Taxonomy" id="99300"/>
    <lineage>
        <taxon>Eukaryota</taxon>
        <taxon>Viridiplantae</taxon>
        <taxon>Streptophyta</taxon>
        <taxon>Embryophyta</taxon>
        <taxon>Tracheophyta</taxon>
        <taxon>Spermatophyta</taxon>
        <taxon>Magnoliopsida</taxon>
        <taxon>eudicotyledons</taxon>
        <taxon>Gunneridae</taxon>
        <taxon>Pentapetalae</taxon>
        <taxon>asterids</taxon>
        <taxon>lamiids</taxon>
        <taxon>Lamiales</taxon>
        <taxon>Orobanchaceae</taxon>
        <taxon>Rehmannieae</taxon>
        <taxon>Rehmannia</taxon>
    </lineage>
</organism>
<reference evidence="13 14" key="1">
    <citation type="journal article" date="2021" name="Comput. Struct. Biotechnol. J.">
        <title>De novo genome assembly of the potent medicinal plant Rehmannia glutinosa using nanopore technology.</title>
        <authorList>
            <person name="Ma L."/>
            <person name="Dong C."/>
            <person name="Song C."/>
            <person name="Wang X."/>
            <person name="Zheng X."/>
            <person name="Niu Y."/>
            <person name="Chen S."/>
            <person name="Feng W."/>
        </authorList>
    </citation>
    <scope>NUCLEOTIDE SEQUENCE [LARGE SCALE GENOMIC DNA]</scope>
    <source>
        <strain evidence="13">DH-2019</strain>
    </source>
</reference>
<dbReference type="PANTHER" id="PTHR47955:SF22">
    <property type="entry name" value="CYTOCHROME P450 83B1-LIKE"/>
    <property type="match status" value="1"/>
</dbReference>
<evidence type="ECO:0000256" key="9">
    <source>
        <dbReference type="ARBA" id="ARBA00023004"/>
    </source>
</evidence>
<gene>
    <name evidence="13" type="ORF">DH2020_004885</name>
</gene>
<comment type="caution">
    <text evidence="13">The sequence shown here is derived from an EMBL/GenBank/DDBJ whole genome shotgun (WGS) entry which is preliminary data.</text>
</comment>
<evidence type="ECO:0000256" key="12">
    <source>
        <dbReference type="RuleBase" id="RU000461"/>
    </source>
</evidence>
<comment type="similarity">
    <text evidence="3 12">Belongs to the cytochrome P450 family.</text>
</comment>
<evidence type="ECO:0000313" key="14">
    <source>
        <dbReference type="Proteomes" id="UP001318860"/>
    </source>
</evidence>
<accession>A0ABR0XRC0</accession>
<keyword evidence="14" id="KW-1185">Reference proteome</keyword>
<dbReference type="PROSITE" id="PS00086">
    <property type="entry name" value="CYTOCHROME_P450"/>
    <property type="match status" value="1"/>
</dbReference>
<keyword evidence="10 12" id="KW-0503">Monooxygenase</keyword>
<keyword evidence="9 12" id="KW-0408">Iron</keyword>
<evidence type="ECO:0000256" key="4">
    <source>
        <dbReference type="ARBA" id="ARBA00022617"/>
    </source>
</evidence>
<keyword evidence="11" id="KW-0472">Membrane</keyword>
<evidence type="ECO:0000256" key="7">
    <source>
        <dbReference type="ARBA" id="ARBA00022989"/>
    </source>
</evidence>
<dbReference type="PANTHER" id="PTHR47955">
    <property type="entry name" value="CYTOCHROME P450 FAMILY 71 PROTEIN"/>
    <property type="match status" value="1"/>
</dbReference>
<keyword evidence="5" id="KW-0812">Transmembrane</keyword>
<dbReference type="Pfam" id="PF00067">
    <property type="entry name" value="p450"/>
    <property type="match status" value="1"/>
</dbReference>
<dbReference type="PRINTS" id="PR00465">
    <property type="entry name" value="EP450IV"/>
</dbReference>
<sequence length="315" mass="35973">MAFTNIIYIYIYIFSIKIPCSTRSTRATPDRKPPPICYSQRYSYLSLETIQEIWSTYDVKLGPVPVLVISSAKLAKEALKTIQDLAFSGRPKLLGQQELSYNGVDIAFSPHSDYWREVIEEHLALKRAKNIREDEDDHILDILIRLKQEKSGSIDFNWDHVKALLTDEFIAATDTSAASIVWTMTALIKAPNAMEKVKAEIRNVIGKKGKVDEDDLPKLPYLKAVMNETFRLYPPAPMLVPRQTIEICTLDGYEIQPNTVVFVNAWAIQRDPKNWENPDEFLPERFLNNNIDIKGQDFGIIPFGSGRRICPGMFM</sequence>
<comment type="subcellular location">
    <subcellularLocation>
        <location evidence="2">Membrane</location>
        <topology evidence="2">Single-pass membrane protein</topology>
    </subcellularLocation>
</comment>
<dbReference type="InterPro" id="IPR017972">
    <property type="entry name" value="Cyt_P450_CS"/>
</dbReference>
<dbReference type="Gene3D" id="1.10.630.10">
    <property type="entry name" value="Cytochrome P450"/>
    <property type="match status" value="2"/>
</dbReference>
<evidence type="ECO:0000256" key="11">
    <source>
        <dbReference type="ARBA" id="ARBA00023136"/>
    </source>
</evidence>
<protein>
    <submittedName>
        <fullName evidence="13">Uncharacterized protein</fullName>
    </submittedName>
</protein>
<proteinExistence type="inferred from homology"/>
<dbReference type="SUPFAM" id="SSF48264">
    <property type="entry name" value="Cytochrome P450"/>
    <property type="match status" value="1"/>
</dbReference>
<dbReference type="InterPro" id="IPR001128">
    <property type="entry name" value="Cyt_P450"/>
</dbReference>
<evidence type="ECO:0000256" key="3">
    <source>
        <dbReference type="ARBA" id="ARBA00010617"/>
    </source>
</evidence>
<evidence type="ECO:0000256" key="2">
    <source>
        <dbReference type="ARBA" id="ARBA00004167"/>
    </source>
</evidence>
<evidence type="ECO:0000256" key="6">
    <source>
        <dbReference type="ARBA" id="ARBA00022723"/>
    </source>
</evidence>
<evidence type="ECO:0000256" key="8">
    <source>
        <dbReference type="ARBA" id="ARBA00023002"/>
    </source>
</evidence>
<evidence type="ECO:0000313" key="13">
    <source>
        <dbReference type="EMBL" id="KAK6161504.1"/>
    </source>
</evidence>
<dbReference type="PRINTS" id="PR00385">
    <property type="entry name" value="P450"/>
</dbReference>
<name>A0ABR0XRC0_REHGL</name>
<evidence type="ECO:0000256" key="1">
    <source>
        <dbReference type="ARBA" id="ARBA00001971"/>
    </source>
</evidence>
<keyword evidence="8 12" id="KW-0560">Oxidoreductase</keyword>